<protein>
    <recommendedName>
        <fullName evidence="7">ABC transporter domain-containing protein</fullName>
    </recommendedName>
</protein>
<comment type="similarity">
    <text evidence="2">Belongs to the ABC transporter superfamily.</text>
</comment>
<evidence type="ECO:0000256" key="5">
    <source>
        <dbReference type="ARBA" id="ARBA00022840"/>
    </source>
</evidence>
<comment type="subcellular location">
    <subcellularLocation>
        <location evidence="1">Cell membrane</location>
        <topology evidence="1">Peripheral membrane protein</topology>
    </subcellularLocation>
</comment>
<organism evidence="8 9">
    <name type="scientific">Amycolatopsis ultiminotia</name>
    <dbReference type="NCBI Taxonomy" id="543629"/>
    <lineage>
        <taxon>Bacteria</taxon>
        <taxon>Bacillati</taxon>
        <taxon>Actinomycetota</taxon>
        <taxon>Actinomycetes</taxon>
        <taxon>Pseudonocardiales</taxon>
        <taxon>Pseudonocardiaceae</taxon>
        <taxon>Amycolatopsis</taxon>
    </lineage>
</organism>
<gene>
    <name evidence="8" type="ORF">GCM10022222_32940</name>
</gene>
<evidence type="ECO:0000256" key="6">
    <source>
        <dbReference type="ARBA" id="ARBA00023251"/>
    </source>
</evidence>
<feature type="domain" description="ABC transporter" evidence="7">
    <location>
        <begin position="12"/>
        <end position="116"/>
    </location>
</feature>
<dbReference type="Proteomes" id="UP001500689">
    <property type="component" value="Unassembled WGS sequence"/>
</dbReference>
<dbReference type="PANTHER" id="PTHR42711">
    <property type="entry name" value="ABC TRANSPORTER ATP-BINDING PROTEIN"/>
    <property type="match status" value="1"/>
</dbReference>
<evidence type="ECO:0000256" key="3">
    <source>
        <dbReference type="ARBA" id="ARBA00022448"/>
    </source>
</evidence>
<keyword evidence="5" id="KW-0067">ATP-binding</keyword>
<evidence type="ECO:0000313" key="9">
    <source>
        <dbReference type="Proteomes" id="UP001500689"/>
    </source>
</evidence>
<reference evidence="9" key="1">
    <citation type="journal article" date="2019" name="Int. J. Syst. Evol. Microbiol.">
        <title>The Global Catalogue of Microorganisms (GCM) 10K type strain sequencing project: providing services to taxonomists for standard genome sequencing and annotation.</title>
        <authorList>
            <consortium name="The Broad Institute Genomics Platform"/>
            <consortium name="The Broad Institute Genome Sequencing Center for Infectious Disease"/>
            <person name="Wu L."/>
            <person name="Ma J."/>
        </authorList>
    </citation>
    <scope>NUCLEOTIDE SEQUENCE [LARGE SCALE GENOMIC DNA]</scope>
    <source>
        <strain evidence="9">JCM 16898</strain>
    </source>
</reference>
<dbReference type="InterPro" id="IPR027417">
    <property type="entry name" value="P-loop_NTPase"/>
</dbReference>
<dbReference type="PANTHER" id="PTHR42711:SF5">
    <property type="entry name" value="ABC TRANSPORTER ATP-BINDING PROTEIN NATA"/>
    <property type="match status" value="1"/>
</dbReference>
<evidence type="ECO:0000256" key="1">
    <source>
        <dbReference type="ARBA" id="ARBA00004202"/>
    </source>
</evidence>
<keyword evidence="3" id="KW-0813">Transport</keyword>
<proteinExistence type="inferred from homology"/>
<evidence type="ECO:0000256" key="4">
    <source>
        <dbReference type="ARBA" id="ARBA00022741"/>
    </source>
</evidence>
<dbReference type="EMBL" id="BAAAZN010000006">
    <property type="protein sequence ID" value="GAA3546723.1"/>
    <property type="molecule type" value="Genomic_DNA"/>
</dbReference>
<keyword evidence="6" id="KW-0046">Antibiotic resistance</keyword>
<evidence type="ECO:0000313" key="8">
    <source>
        <dbReference type="EMBL" id="GAA3546723.1"/>
    </source>
</evidence>
<dbReference type="CDD" id="cd00267">
    <property type="entry name" value="ABC_ATPase"/>
    <property type="match status" value="1"/>
</dbReference>
<dbReference type="InterPro" id="IPR003439">
    <property type="entry name" value="ABC_transporter-like_ATP-bd"/>
</dbReference>
<sequence>MTVRGPRGAVFENVDLEVPPGGLLVVQGHGGSGRTALLLALAGRMRFVSGAIRVGGHTLPGAAHRVRKVVGVARAEPAVDWEGRLRVAEVIAERRWIGRLAQRQIRAALEVVGVEPPERALVEDLEPPTALLLAVGLTLAEYPGALVVDDVERGCTLDQRLVVWEALERVRGTGCTVLAGTTEPAWPVADPVVVELPRHSAGELPPATTDSGTEASP</sequence>
<dbReference type="Pfam" id="PF00005">
    <property type="entry name" value="ABC_tran"/>
    <property type="match status" value="1"/>
</dbReference>
<keyword evidence="4" id="KW-0547">Nucleotide-binding</keyword>
<dbReference type="SUPFAM" id="SSF52540">
    <property type="entry name" value="P-loop containing nucleoside triphosphate hydrolases"/>
    <property type="match status" value="1"/>
</dbReference>
<accession>A0ABP6W7P6</accession>
<name>A0ABP6W7P6_9PSEU</name>
<evidence type="ECO:0000256" key="2">
    <source>
        <dbReference type="ARBA" id="ARBA00005417"/>
    </source>
</evidence>
<evidence type="ECO:0000259" key="7">
    <source>
        <dbReference type="Pfam" id="PF00005"/>
    </source>
</evidence>
<keyword evidence="9" id="KW-1185">Reference proteome</keyword>
<dbReference type="Gene3D" id="3.40.50.300">
    <property type="entry name" value="P-loop containing nucleotide triphosphate hydrolases"/>
    <property type="match status" value="1"/>
</dbReference>
<dbReference type="InterPro" id="IPR050763">
    <property type="entry name" value="ABC_transporter_ATP-binding"/>
</dbReference>
<comment type="caution">
    <text evidence="8">The sequence shown here is derived from an EMBL/GenBank/DDBJ whole genome shotgun (WGS) entry which is preliminary data.</text>
</comment>